<evidence type="ECO:0000313" key="2">
    <source>
        <dbReference type="EMBL" id="WXB19379.1"/>
    </source>
</evidence>
<feature type="region of interest" description="Disordered" evidence="1">
    <location>
        <begin position="1"/>
        <end position="21"/>
    </location>
</feature>
<gene>
    <name evidence="2" type="ORF">LZC94_19375</name>
</gene>
<protein>
    <submittedName>
        <fullName evidence="2">Uncharacterized protein</fullName>
    </submittedName>
</protein>
<proteinExistence type="predicted"/>
<sequence length="189" mass="20973">MLPERGSHDAEVDELRPPKGAIDQQDVAWLDVPMNDPNRVRRREPLREPLSELDDMAEIEVPAALGRARELIAQAFAFDPLEGEVGRAIVCHAMLEVAHDVGMFDLTERRGLERKPTSRRWRTFVKHFERDVSLRLPVEGAIDDPHSTAPGLLFNGEAVGKNALGATGANLVDASQRAAMLRGRPCVRN</sequence>
<reference evidence="2 3" key="1">
    <citation type="submission" date="2021-12" db="EMBL/GenBank/DDBJ databases">
        <title>Discovery of the Pendulisporaceae a myxobacterial family with distinct sporulation behavior and unique specialized metabolism.</title>
        <authorList>
            <person name="Garcia R."/>
            <person name="Popoff A."/>
            <person name="Bader C.D."/>
            <person name="Loehr J."/>
            <person name="Walesch S."/>
            <person name="Walt C."/>
            <person name="Boldt J."/>
            <person name="Bunk B."/>
            <person name="Haeckl F.J.F.P.J."/>
            <person name="Gunesch A.P."/>
            <person name="Birkelbach J."/>
            <person name="Nuebel U."/>
            <person name="Pietschmann T."/>
            <person name="Bach T."/>
            <person name="Mueller R."/>
        </authorList>
    </citation>
    <scope>NUCLEOTIDE SEQUENCE [LARGE SCALE GENOMIC DNA]</scope>
    <source>
        <strain evidence="2 3">MSr11954</strain>
    </source>
</reference>
<dbReference type="Proteomes" id="UP001370348">
    <property type="component" value="Chromosome"/>
</dbReference>
<accession>A0ABZ2MA39</accession>
<name>A0ABZ2MA39_9BACT</name>
<organism evidence="2 3">
    <name type="scientific">Pendulispora albinea</name>
    <dbReference type="NCBI Taxonomy" id="2741071"/>
    <lineage>
        <taxon>Bacteria</taxon>
        <taxon>Pseudomonadati</taxon>
        <taxon>Myxococcota</taxon>
        <taxon>Myxococcia</taxon>
        <taxon>Myxococcales</taxon>
        <taxon>Sorangiineae</taxon>
        <taxon>Pendulisporaceae</taxon>
        <taxon>Pendulispora</taxon>
    </lineage>
</organism>
<evidence type="ECO:0000256" key="1">
    <source>
        <dbReference type="SAM" id="MobiDB-lite"/>
    </source>
</evidence>
<keyword evidence="3" id="KW-1185">Reference proteome</keyword>
<feature type="compositionally biased region" description="Basic and acidic residues" evidence="1">
    <location>
        <begin position="1"/>
        <end position="17"/>
    </location>
</feature>
<evidence type="ECO:0000313" key="3">
    <source>
        <dbReference type="Proteomes" id="UP001370348"/>
    </source>
</evidence>
<dbReference type="EMBL" id="CP089984">
    <property type="protein sequence ID" value="WXB19379.1"/>
    <property type="molecule type" value="Genomic_DNA"/>
</dbReference>